<dbReference type="SMART" id="SM00674">
    <property type="entry name" value="CENPB"/>
    <property type="match status" value="1"/>
</dbReference>
<organism evidence="4 5">
    <name type="scientific">Gymnopilus dilepis</name>
    <dbReference type="NCBI Taxonomy" id="231916"/>
    <lineage>
        <taxon>Eukaryota</taxon>
        <taxon>Fungi</taxon>
        <taxon>Dikarya</taxon>
        <taxon>Basidiomycota</taxon>
        <taxon>Agaricomycotina</taxon>
        <taxon>Agaricomycetes</taxon>
        <taxon>Agaricomycetidae</taxon>
        <taxon>Agaricales</taxon>
        <taxon>Agaricineae</taxon>
        <taxon>Hymenogastraceae</taxon>
        <taxon>Gymnopilus</taxon>
    </lineage>
</organism>
<protein>
    <recommendedName>
        <fullName evidence="3">HTH CENPB-type domain-containing protein</fullName>
    </recommendedName>
</protein>
<evidence type="ECO:0000313" key="5">
    <source>
        <dbReference type="Proteomes" id="UP000284706"/>
    </source>
</evidence>
<proteinExistence type="predicted"/>
<keyword evidence="5" id="KW-1185">Reference proteome</keyword>
<evidence type="ECO:0000313" key="4">
    <source>
        <dbReference type="EMBL" id="PPQ77634.1"/>
    </source>
</evidence>
<sequence length="284" mass="32314">MVTHRQTAQSRETLEDTSGLTRSTTGIGSEARTRLPGISRPDELSRNSSKYPEIEEEMQSYLQDWSDQGIVIRDDMIRDRALEIARFFGISAARFKGSQGWIDKFKRRHRIRGGEWLKDPAQLRIINVTGAPIYSRRMPRSNSQDAPGSSMASRGTEHDYSSLDIVPPSTQQIAQVEQLQRRDCDDDSGSEADSEQWPLDAVIRGARYRGQDQLQSLSPKDDILPSETRVPTLAEAELALNTVITFIDNCETELIDRKEYETLFNVKYALFNFANGIPFERCYE</sequence>
<dbReference type="OrthoDB" id="9909311at2759"/>
<dbReference type="Pfam" id="PF03221">
    <property type="entry name" value="HTH_Tnp_Tc5"/>
    <property type="match status" value="1"/>
</dbReference>
<evidence type="ECO:0000256" key="1">
    <source>
        <dbReference type="ARBA" id="ARBA00023125"/>
    </source>
</evidence>
<feature type="region of interest" description="Disordered" evidence="2">
    <location>
        <begin position="135"/>
        <end position="167"/>
    </location>
</feature>
<name>A0A409WGH3_9AGAR</name>
<feature type="compositionally biased region" description="Polar residues" evidence="2">
    <location>
        <begin position="140"/>
        <end position="153"/>
    </location>
</feature>
<feature type="compositionally biased region" description="Polar residues" evidence="2">
    <location>
        <begin position="1"/>
        <end position="27"/>
    </location>
</feature>
<comment type="caution">
    <text evidence="4">The sequence shown here is derived from an EMBL/GenBank/DDBJ whole genome shotgun (WGS) entry which is preliminary data.</text>
</comment>
<dbReference type="InterPro" id="IPR006600">
    <property type="entry name" value="HTH_CenpB_DNA-bd_dom"/>
</dbReference>
<gene>
    <name evidence="4" type="ORF">CVT26_005415</name>
</gene>
<evidence type="ECO:0000256" key="2">
    <source>
        <dbReference type="SAM" id="MobiDB-lite"/>
    </source>
</evidence>
<feature type="domain" description="HTH CENPB-type" evidence="3">
    <location>
        <begin position="42"/>
        <end position="115"/>
    </location>
</feature>
<dbReference type="Proteomes" id="UP000284706">
    <property type="component" value="Unassembled WGS sequence"/>
</dbReference>
<accession>A0A409WGH3</accession>
<dbReference type="EMBL" id="NHYE01005077">
    <property type="protein sequence ID" value="PPQ77634.1"/>
    <property type="molecule type" value="Genomic_DNA"/>
</dbReference>
<dbReference type="PROSITE" id="PS51253">
    <property type="entry name" value="HTH_CENPB"/>
    <property type="match status" value="1"/>
</dbReference>
<feature type="region of interest" description="Disordered" evidence="2">
    <location>
        <begin position="1"/>
        <end position="51"/>
    </location>
</feature>
<dbReference type="InterPro" id="IPR009057">
    <property type="entry name" value="Homeodomain-like_sf"/>
</dbReference>
<evidence type="ECO:0000259" key="3">
    <source>
        <dbReference type="PROSITE" id="PS51253"/>
    </source>
</evidence>
<dbReference type="AlphaFoldDB" id="A0A409WGH3"/>
<reference evidence="4 5" key="1">
    <citation type="journal article" date="2018" name="Evol. Lett.">
        <title>Horizontal gene cluster transfer increased hallucinogenic mushroom diversity.</title>
        <authorList>
            <person name="Reynolds H.T."/>
            <person name="Vijayakumar V."/>
            <person name="Gluck-Thaler E."/>
            <person name="Korotkin H.B."/>
            <person name="Matheny P.B."/>
            <person name="Slot J.C."/>
        </authorList>
    </citation>
    <scope>NUCLEOTIDE SEQUENCE [LARGE SCALE GENOMIC DNA]</scope>
    <source>
        <strain evidence="4 5">SRW20</strain>
    </source>
</reference>
<dbReference type="SUPFAM" id="SSF46689">
    <property type="entry name" value="Homeodomain-like"/>
    <property type="match status" value="1"/>
</dbReference>
<dbReference type="Gene3D" id="1.10.10.60">
    <property type="entry name" value="Homeodomain-like"/>
    <property type="match status" value="1"/>
</dbReference>
<dbReference type="InParanoid" id="A0A409WGH3"/>
<keyword evidence="1" id="KW-0238">DNA-binding</keyword>
<dbReference type="GO" id="GO:0003677">
    <property type="term" value="F:DNA binding"/>
    <property type="evidence" value="ECO:0007669"/>
    <property type="project" value="UniProtKB-KW"/>
</dbReference>
<dbReference type="STRING" id="231916.A0A409WGH3"/>